<proteinExistence type="predicted"/>
<feature type="region of interest" description="Disordered" evidence="1">
    <location>
        <begin position="1"/>
        <end position="45"/>
    </location>
</feature>
<dbReference type="EMBL" id="JAUHHV010000010">
    <property type="protein sequence ID" value="KAK1410170.1"/>
    <property type="molecule type" value="Genomic_DNA"/>
</dbReference>
<keyword evidence="3" id="KW-1185">Reference proteome</keyword>
<organism evidence="2 3">
    <name type="scientific">Tagetes erecta</name>
    <name type="common">African marigold</name>
    <dbReference type="NCBI Taxonomy" id="13708"/>
    <lineage>
        <taxon>Eukaryota</taxon>
        <taxon>Viridiplantae</taxon>
        <taxon>Streptophyta</taxon>
        <taxon>Embryophyta</taxon>
        <taxon>Tracheophyta</taxon>
        <taxon>Spermatophyta</taxon>
        <taxon>Magnoliopsida</taxon>
        <taxon>eudicotyledons</taxon>
        <taxon>Gunneridae</taxon>
        <taxon>Pentapetalae</taxon>
        <taxon>asterids</taxon>
        <taxon>campanulids</taxon>
        <taxon>Asterales</taxon>
        <taxon>Asteraceae</taxon>
        <taxon>Asteroideae</taxon>
        <taxon>Heliantheae alliance</taxon>
        <taxon>Tageteae</taxon>
        <taxon>Tagetes</taxon>
    </lineage>
</organism>
<evidence type="ECO:0000313" key="3">
    <source>
        <dbReference type="Proteomes" id="UP001229421"/>
    </source>
</evidence>
<feature type="compositionally biased region" description="Basic and acidic residues" evidence="1">
    <location>
        <begin position="13"/>
        <end position="24"/>
    </location>
</feature>
<comment type="caution">
    <text evidence="2">The sequence shown here is derived from an EMBL/GenBank/DDBJ whole genome shotgun (WGS) entry which is preliminary data.</text>
</comment>
<dbReference type="AlphaFoldDB" id="A0AAD8JZ49"/>
<dbReference type="Proteomes" id="UP001229421">
    <property type="component" value="Unassembled WGS sequence"/>
</dbReference>
<feature type="region of interest" description="Disordered" evidence="1">
    <location>
        <begin position="83"/>
        <end position="115"/>
    </location>
</feature>
<evidence type="ECO:0000256" key="1">
    <source>
        <dbReference type="SAM" id="MobiDB-lite"/>
    </source>
</evidence>
<name>A0AAD8JZ49_TARER</name>
<protein>
    <submittedName>
        <fullName evidence="2">Uncharacterized protein</fullName>
    </submittedName>
</protein>
<sequence length="149" mass="16473">MEKEELTQSNLVRVEDQACSHSDDGSTVPFGPKPSIIVRTPSRKQDQVALKSAKRMSNSLNFKNQIRRNLVWASRLSNADHSSYLDHLSGTEKNLTSDSNEEAESQRSPSMKETDATIEVGEVVGFHMAGRGRQVLEAIMGEGNDSLLQ</sequence>
<reference evidence="2" key="1">
    <citation type="journal article" date="2023" name="bioRxiv">
        <title>Improved chromosome-level genome assembly for marigold (Tagetes erecta).</title>
        <authorList>
            <person name="Jiang F."/>
            <person name="Yuan L."/>
            <person name="Wang S."/>
            <person name="Wang H."/>
            <person name="Xu D."/>
            <person name="Wang A."/>
            <person name="Fan W."/>
        </authorList>
    </citation>
    <scope>NUCLEOTIDE SEQUENCE</scope>
    <source>
        <strain evidence="2">WSJ</strain>
        <tissue evidence="2">Leaf</tissue>
    </source>
</reference>
<accession>A0AAD8JZ49</accession>
<evidence type="ECO:0000313" key="2">
    <source>
        <dbReference type="EMBL" id="KAK1410170.1"/>
    </source>
</evidence>
<gene>
    <name evidence="2" type="ORF">QVD17_36705</name>
</gene>